<protein>
    <recommendedName>
        <fullName evidence="3">Winged helix DNA-binding domain-containing protein</fullName>
    </recommendedName>
</protein>
<evidence type="ECO:0000313" key="1">
    <source>
        <dbReference type="EMBL" id="SFM31080.1"/>
    </source>
</evidence>
<dbReference type="InterPro" id="IPR036390">
    <property type="entry name" value="WH_DNA-bd_sf"/>
</dbReference>
<name>A0A1I4PUC7_9EURY</name>
<sequence length="106" mass="12376">MTQLRETLRSDGNDLNSMSDAELFAWVFDVDRRIILLESMKKHSVLKASYIAQETSRSVQNISHALKEFREHGFITCLNPEKTTWKKYIVTDNGKLLLERLDNFNN</sequence>
<dbReference type="STRING" id="487685.SAMN04488696_0886"/>
<keyword evidence="2" id="KW-1185">Reference proteome</keyword>
<evidence type="ECO:0000313" key="2">
    <source>
        <dbReference type="Proteomes" id="UP000198535"/>
    </source>
</evidence>
<dbReference type="Gene3D" id="1.10.10.10">
    <property type="entry name" value="Winged helix-like DNA-binding domain superfamily/Winged helix DNA-binding domain"/>
    <property type="match status" value="1"/>
</dbReference>
<evidence type="ECO:0008006" key="3">
    <source>
        <dbReference type="Google" id="ProtNLM"/>
    </source>
</evidence>
<dbReference type="AlphaFoldDB" id="A0A1I4PUC7"/>
<organism evidence="1 2">
    <name type="scientific">Methanolobus profundi</name>
    <dbReference type="NCBI Taxonomy" id="487685"/>
    <lineage>
        <taxon>Archaea</taxon>
        <taxon>Methanobacteriati</taxon>
        <taxon>Methanobacteriota</taxon>
        <taxon>Stenosarchaea group</taxon>
        <taxon>Methanomicrobia</taxon>
        <taxon>Methanosarcinales</taxon>
        <taxon>Methanosarcinaceae</taxon>
        <taxon>Methanolobus</taxon>
    </lineage>
</organism>
<dbReference type="RefSeq" id="WP_245747866.1">
    <property type="nucleotide sequence ID" value="NZ_FOUJ01000001.1"/>
</dbReference>
<dbReference type="Proteomes" id="UP000198535">
    <property type="component" value="Unassembled WGS sequence"/>
</dbReference>
<dbReference type="InterPro" id="IPR036388">
    <property type="entry name" value="WH-like_DNA-bd_sf"/>
</dbReference>
<accession>A0A1I4PUC7</accession>
<gene>
    <name evidence="1" type="ORF">SAMN04488696_0886</name>
</gene>
<dbReference type="EMBL" id="FOUJ01000001">
    <property type="protein sequence ID" value="SFM31080.1"/>
    <property type="molecule type" value="Genomic_DNA"/>
</dbReference>
<reference evidence="2" key="1">
    <citation type="submission" date="2016-10" db="EMBL/GenBank/DDBJ databases">
        <authorList>
            <person name="Varghese N."/>
            <person name="Submissions S."/>
        </authorList>
    </citation>
    <scope>NUCLEOTIDE SEQUENCE [LARGE SCALE GENOMIC DNA]</scope>
    <source>
        <strain evidence="2">Mob M</strain>
    </source>
</reference>
<dbReference type="SUPFAM" id="SSF46785">
    <property type="entry name" value="Winged helix' DNA-binding domain"/>
    <property type="match status" value="1"/>
</dbReference>
<proteinExistence type="predicted"/>